<feature type="domain" description="Endonuclease/exonuclease/phosphatase" evidence="3">
    <location>
        <begin position="444"/>
        <end position="573"/>
    </location>
</feature>
<feature type="region of interest" description="Disordered" evidence="1">
    <location>
        <begin position="116"/>
        <end position="135"/>
    </location>
</feature>
<dbReference type="InterPro" id="IPR010916">
    <property type="entry name" value="TonB_box_CS"/>
</dbReference>
<proteinExistence type="predicted"/>
<feature type="compositionally biased region" description="Polar residues" evidence="1">
    <location>
        <begin position="117"/>
        <end position="135"/>
    </location>
</feature>
<gene>
    <name evidence="4" type="ORF">FNH09_29610</name>
</gene>
<feature type="chain" id="PRO_5024888353" evidence="2">
    <location>
        <begin position="32"/>
        <end position="599"/>
    </location>
</feature>
<sequence length="599" mass="62023">MNRTLALGTRTLAAGLLGSAALVALPASAHAATYTISAIQGSTRISPYNGSTVTTTGIVTAIRSTGSSRGFWIQSASGDGNAATSDAIFVYTGSTTPSTTVGNSVTVTGKVSEYYPDSSSGSQSLTELGSASWTTNSTGNTLPAAVTISDSTVPATYTRTNSGASINSFTLAPTTYALDYYESLEGMRVSVGSAPVVGRTDEYSELWVNVKPSQVTSARGGSLYSSYSSQNSGRVQISTLLSSTFPTATVGDTLSGATGVLDYIAYGGYTLQATSLGTLTSGGVAKETTTAQSTGQLSVATYNVENLDPTDAASKFTALASGIVNNLKSPDIVALEEVQDNNGATDDGTVSATTTLSTLISAIKTAGGPTYSYTQINPTNDADGGETGGNIRQVFLYNSARVGFTSRGSATATTANSVTTSSGVAQLTYNPGRIAPANSAWTDSRKPLAAEFTFNGEKYFVIANHFVSKGGDYSLHSQYQAPARSSETQRGSQGSVVNSFVDSILAAQSDANVVVLGDLNDYQFSTAVSNLEGGVLTDLVDTLPAAQQYTYVYDGNSQVLDHTLVSSSITSYDYDIVHINSEFADQTSDHDPQVVRITP</sequence>
<dbReference type="Proteomes" id="UP000325849">
    <property type="component" value="Unassembled WGS sequence"/>
</dbReference>
<evidence type="ECO:0000256" key="1">
    <source>
        <dbReference type="SAM" id="MobiDB-lite"/>
    </source>
</evidence>
<dbReference type="GO" id="GO:0004527">
    <property type="term" value="F:exonuclease activity"/>
    <property type="evidence" value="ECO:0007669"/>
    <property type="project" value="UniProtKB-KW"/>
</dbReference>
<comment type="caution">
    <text evidence="4">The sequence shown here is derived from an EMBL/GenBank/DDBJ whole genome shotgun (WGS) entry which is preliminary data.</text>
</comment>
<dbReference type="GO" id="GO:0004519">
    <property type="term" value="F:endonuclease activity"/>
    <property type="evidence" value="ECO:0007669"/>
    <property type="project" value="UniProtKB-KW"/>
</dbReference>
<dbReference type="EMBL" id="VJZD01000150">
    <property type="protein sequence ID" value="MPY35254.1"/>
    <property type="molecule type" value="Genomic_DNA"/>
</dbReference>
<organism evidence="4 5">
    <name type="scientific">Streptomyces adustus</name>
    <dbReference type="NCBI Taxonomy" id="1609272"/>
    <lineage>
        <taxon>Bacteria</taxon>
        <taxon>Bacillati</taxon>
        <taxon>Actinomycetota</taxon>
        <taxon>Actinomycetes</taxon>
        <taxon>Kitasatosporales</taxon>
        <taxon>Streptomycetaceae</taxon>
        <taxon>Streptomyces</taxon>
    </lineage>
</organism>
<feature type="signal peptide" evidence="2">
    <location>
        <begin position="1"/>
        <end position="31"/>
    </location>
</feature>
<name>A0A5N8VMC6_9ACTN</name>
<evidence type="ECO:0000256" key="2">
    <source>
        <dbReference type="SAM" id="SignalP"/>
    </source>
</evidence>
<evidence type="ECO:0000313" key="4">
    <source>
        <dbReference type="EMBL" id="MPY35254.1"/>
    </source>
</evidence>
<dbReference type="PROSITE" id="PS00430">
    <property type="entry name" value="TONB_DEPENDENT_REC_1"/>
    <property type="match status" value="1"/>
</dbReference>
<dbReference type="CDD" id="cd04486">
    <property type="entry name" value="YhcR_OBF_like"/>
    <property type="match status" value="1"/>
</dbReference>
<keyword evidence="4" id="KW-0255">Endonuclease</keyword>
<dbReference type="Pfam" id="PF19580">
    <property type="entry name" value="Exo_endo_phos_3"/>
    <property type="match status" value="1"/>
</dbReference>
<keyword evidence="4" id="KW-0378">Hydrolase</keyword>
<accession>A0A5N8VMC6</accession>
<evidence type="ECO:0000313" key="5">
    <source>
        <dbReference type="Proteomes" id="UP000325849"/>
    </source>
</evidence>
<keyword evidence="4" id="KW-0269">Exonuclease</keyword>
<keyword evidence="4" id="KW-0540">Nuclease</keyword>
<keyword evidence="5" id="KW-1185">Reference proteome</keyword>
<evidence type="ECO:0000259" key="3">
    <source>
        <dbReference type="Pfam" id="PF19580"/>
    </source>
</evidence>
<keyword evidence="2" id="KW-0732">Signal</keyword>
<reference evidence="4 5" key="1">
    <citation type="submission" date="2019-07" db="EMBL/GenBank/DDBJ databases">
        <title>New species of Amycolatopsis and Streptomyces.</title>
        <authorList>
            <person name="Duangmal K."/>
            <person name="Teo W.F.A."/>
            <person name="Lipun K."/>
        </authorList>
    </citation>
    <scope>NUCLEOTIDE SEQUENCE [LARGE SCALE GENOMIC DNA]</scope>
    <source>
        <strain evidence="4 5">NBRC 109810</strain>
    </source>
</reference>
<dbReference type="RefSeq" id="WP_152892989.1">
    <property type="nucleotide sequence ID" value="NZ_VJZD01000150.1"/>
</dbReference>
<dbReference type="Gene3D" id="3.60.10.10">
    <property type="entry name" value="Endonuclease/exonuclease/phosphatase"/>
    <property type="match status" value="1"/>
</dbReference>
<dbReference type="SUPFAM" id="SSF56219">
    <property type="entry name" value="DNase I-like"/>
    <property type="match status" value="1"/>
</dbReference>
<dbReference type="PANTHER" id="PTHR42834:SF1">
    <property type="entry name" value="ENDONUCLEASE_EXONUCLEASE_PHOSPHATASE FAMILY PROTEIN (AFU_ORTHOLOGUE AFUA_3G09210)"/>
    <property type="match status" value="1"/>
</dbReference>
<dbReference type="OrthoDB" id="1016457at2"/>
<protein>
    <submittedName>
        <fullName evidence="4">Endonuclease/exonuclease/phosphatase</fullName>
    </submittedName>
</protein>
<dbReference type="InterPro" id="IPR005135">
    <property type="entry name" value="Endo/exonuclease/phosphatase"/>
</dbReference>
<dbReference type="PANTHER" id="PTHR42834">
    <property type="entry name" value="ENDONUCLEASE/EXONUCLEASE/PHOSPHATASE FAMILY PROTEIN (AFU_ORTHOLOGUE AFUA_3G09210)"/>
    <property type="match status" value="1"/>
</dbReference>
<dbReference type="AlphaFoldDB" id="A0A5N8VMC6"/>
<dbReference type="InterPro" id="IPR036691">
    <property type="entry name" value="Endo/exonu/phosph_ase_sf"/>
</dbReference>